<evidence type="ECO:0000313" key="2">
    <source>
        <dbReference type="Proteomes" id="UP001054945"/>
    </source>
</evidence>
<accession>A0AAV4QBB4</accession>
<comment type="caution">
    <text evidence="1">The sequence shown here is derived from an EMBL/GenBank/DDBJ whole genome shotgun (WGS) entry which is preliminary data.</text>
</comment>
<reference evidence="1 2" key="1">
    <citation type="submission" date="2021-06" db="EMBL/GenBank/DDBJ databases">
        <title>Caerostris extrusa draft genome.</title>
        <authorList>
            <person name="Kono N."/>
            <person name="Arakawa K."/>
        </authorList>
    </citation>
    <scope>NUCLEOTIDE SEQUENCE [LARGE SCALE GENOMIC DNA]</scope>
</reference>
<evidence type="ECO:0000313" key="1">
    <source>
        <dbReference type="EMBL" id="GIY05984.1"/>
    </source>
</evidence>
<sequence>MHAAYGLKSSLSATPGKRIVGHAFFTDTIPSASLPQNAHFGRKGFPVLKPPARAPLEAKPNVMGAFGNISMMTSMIQLWNVTRPFAREEYKFREGEGG</sequence>
<dbReference type="Proteomes" id="UP001054945">
    <property type="component" value="Unassembled WGS sequence"/>
</dbReference>
<protein>
    <submittedName>
        <fullName evidence="1">Uncharacterized protein</fullName>
    </submittedName>
</protein>
<dbReference type="AlphaFoldDB" id="A0AAV4QBB4"/>
<dbReference type="EMBL" id="BPLR01005911">
    <property type="protein sequence ID" value="GIY05984.1"/>
    <property type="molecule type" value="Genomic_DNA"/>
</dbReference>
<organism evidence="1 2">
    <name type="scientific">Caerostris extrusa</name>
    <name type="common">Bark spider</name>
    <name type="synonym">Caerostris bankana</name>
    <dbReference type="NCBI Taxonomy" id="172846"/>
    <lineage>
        <taxon>Eukaryota</taxon>
        <taxon>Metazoa</taxon>
        <taxon>Ecdysozoa</taxon>
        <taxon>Arthropoda</taxon>
        <taxon>Chelicerata</taxon>
        <taxon>Arachnida</taxon>
        <taxon>Araneae</taxon>
        <taxon>Araneomorphae</taxon>
        <taxon>Entelegynae</taxon>
        <taxon>Araneoidea</taxon>
        <taxon>Araneidae</taxon>
        <taxon>Caerostris</taxon>
    </lineage>
</organism>
<gene>
    <name evidence="1" type="ORF">CEXT_341121</name>
</gene>
<proteinExistence type="predicted"/>
<name>A0AAV4QBB4_CAEEX</name>
<keyword evidence="2" id="KW-1185">Reference proteome</keyword>